<dbReference type="GO" id="GO:0036297">
    <property type="term" value="P:interstrand cross-link repair"/>
    <property type="evidence" value="ECO:0007669"/>
    <property type="project" value="InterPro"/>
</dbReference>
<dbReference type="GO" id="GO:1905168">
    <property type="term" value="P:positive regulation of double-strand break repair via homologous recombination"/>
    <property type="evidence" value="ECO:0007669"/>
    <property type="project" value="TreeGrafter"/>
</dbReference>
<dbReference type="EMBL" id="WEIW01000289">
    <property type="protein sequence ID" value="NWH32341.1"/>
    <property type="molecule type" value="Genomic_DNA"/>
</dbReference>
<evidence type="ECO:0000313" key="1">
    <source>
        <dbReference type="EMBL" id="NWH32341.1"/>
    </source>
</evidence>
<feature type="non-terminal residue" evidence="1">
    <location>
        <position position="871"/>
    </location>
</feature>
<dbReference type="PANTHER" id="PTHR28450">
    <property type="entry name" value="FANCONI ANEMIA GROUP B PROTEIN"/>
    <property type="match status" value="1"/>
</dbReference>
<reference evidence="1" key="1">
    <citation type="submission" date="2019-10" db="EMBL/GenBank/DDBJ databases">
        <title>Bird 10,000 Genomes (B10K) Project - Family phase.</title>
        <authorList>
            <person name="Zhang G."/>
        </authorList>
    </citation>
    <scope>NUCLEOTIDE SEQUENCE</scope>
    <source>
        <strain evidence="1">B10K-IZ-033-78</strain>
        <tissue evidence="1">Muscle</tissue>
    </source>
</reference>
<keyword evidence="2" id="KW-1185">Reference proteome</keyword>
<dbReference type="GO" id="GO:1990414">
    <property type="term" value="P:replication-born double-strand break repair via sister chromatid exchange"/>
    <property type="evidence" value="ECO:0007669"/>
    <property type="project" value="TreeGrafter"/>
</dbReference>
<dbReference type="InterPro" id="IPR033333">
    <property type="entry name" value="FANCB"/>
</dbReference>
<dbReference type="AlphaFoldDB" id="A0A850UP91"/>
<dbReference type="OrthoDB" id="1917888at2759"/>
<dbReference type="GO" id="GO:0043240">
    <property type="term" value="C:Fanconi anaemia nuclear complex"/>
    <property type="evidence" value="ECO:0007669"/>
    <property type="project" value="InterPro"/>
</dbReference>
<comment type="caution">
    <text evidence="1">The sequence shown here is derived from an EMBL/GenBank/DDBJ whole genome shotgun (WGS) entry which is preliminary data.</text>
</comment>
<proteinExistence type="predicted"/>
<accession>A0A850UP91</accession>
<dbReference type="GO" id="GO:2000042">
    <property type="term" value="P:negative regulation of double-strand break repair via homologous recombination"/>
    <property type="evidence" value="ECO:0007669"/>
    <property type="project" value="TreeGrafter"/>
</dbReference>
<feature type="non-terminal residue" evidence="1">
    <location>
        <position position="1"/>
    </location>
</feature>
<evidence type="ECO:0000313" key="2">
    <source>
        <dbReference type="Proteomes" id="UP000640999"/>
    </source>
</evidence>
<dbReference type="PANTHER" id="PTHR28450:SF1">
    <property type="entry name" value="FANCONI ANEMIA GROUP B PROTEIN"/>
    <property type="match status" value="1"/>
</dbReference>
<organism evidence="1 2">
    <name type="scientific">Chloropsis hardwickii</name>
    <dbReference type="NCBI Taxonomy" id="667144"/>
    <lineage>
        <taxon>Eukaryota</taxon>
        <taxon>Metazoa</taxon>
        <taxon>Chordata</taxon>
        <taxon>Craniata</taxon>
        <taxon>Vertebrata</taxon>
        <taxon>Euteleostomi</taxon>
        <taxon>Archelosauria</taxon>
        <taxon>Archosauria</taxon>
        <taxon>Dinosauria</taxon>
        <taxon>Saurischia</taxon>
        <taxon>Theropoda</taxon>
        <taxon>Coelurosauria</taxon>
        <taxon>Aves</taxon>
        <taxon>Neognathae</taxon>
        <taxon>Neoaves</taxon>
        <taxon>Telluraves</taxon>
        <taxon>Australaves</taxon>
        <taxon>Passeriformes</taxon>
        <taxon>Corvoidea</taxon>
        <taxon>Irenidae</taxon>
        <taxon>Chloropsis</taxon>
    </lineage>
</organism>
<protein>
    <submittedName>
        <fullName evidence="1">FANCB protein</fullName>
    </submittedName>
</protein>
<name>A0A850UP91_9CORV</name>
<sequence length="871" mass="97411">MLLSEQDQILSYNGEVLVFQLSKPKHAEEADDKTMHLCVRRMAFNRDTKLFVQKSSGVFSMGATHSKIEMICCSCTTDSRTGIILPCVLMKKKERNNVKYFLLLLHSSNQFEPSFYFKLDYELKEDIRLFAGPSLLWRHANKLFYISSNTCVVQSAPVQLSSVVWTGEIVGEGTVVLGIRTACLPETEAPDGFSVSDRAIWGSEFFGYAIQTQKLLPGPCFMPHAYSRVVSSVCVCKSERLRKQLRISLVAITHKNQLIWFQNGVPKGVCELPYEKPCSVKPALTSSNDLLFAVSFSSGNSCVVQRRDSLQVAFKWQKVKCVLVDDFIGSGSEQLLLLFKDDSNTDVLSTFKITDLGEVNYASGVNYKHDVPAAEGLQENGLLTVRALEARLQAGWTSVRELQQHLGLQKRVILESCRALIDLVEERTHTLPNSKEVKCRRWALLNSAGLVSLWDDVENPPDSHGKKTSLAFEVPEHFTEELWQRVVGDSLVVGVKLNESCHMSLSDVSLSLVMDQDFSSISPTIKCQSKIIKLNKAFSALAVSSSQIEPPPKKMKLDLHSTNDLKKQFPKRSSRIQLDGAKTVTAVTSLSPLLAFHRVCCVVLLHARKQNHQNDGLQQSKKITVLCGKILLSLEDISNGRYSIKMLRDNSYCTGSMEDILAVLAVSVRFSFQIVSCDFTLTPVSSWLLGEMECTPFKECQDNIFCHKAGNVHGTIFNWALKNPFKGVLTIFCRNLTVLFQCLHSLTRVLPPSCSVKLLRSGSKGVLTEQLALALEKEMLTLKNSLFLKETKAENSLTWGNESGKKINNAPLASLLDTEEGVQQFRKKLQHEREESVRSLNQTMNGALYQKIALKIAETQLSSDMIVWRLA</sequence>
<gene>
    <name evidence="1" type="primary">Fancb</name>
    <name evidence="1" type="ORF">CHLHAR_R05010</name>
</gene>
<dbReference type="Proteomes" id="UP000640999">
    <property type="component" value="Unassembled WGS sequence"/>
</dbReference>